<dbReference type="AlphaFoldDB" id="A0A815KXX2"/>
<accession>A0A815KXX2</accession>
<evidence type="ECO:0000313" key="2">
    <source>
        <dbReference type="Proteomes" id="UP000663828"/>
    </source>
</evidence>
<evidence type="ECO:0000313" key="1">
    <source>
        <dbReference type="EMBL" id="CAF1399193.1"/>
    </source>
</evidence>
<organism evidence="1 2">
    <name type="scientific">Adineta ricciae</name>
    <name type="common">Rotifer</name>
    <dbReference type="NCBI Taxonomy" id="249248"/>
    <lineage>
        <taxon>Eukaryota</taxon>
        <taxon>Metazoa</taxon>
        <taxon>Spiralia</taxon>
        <taxon>Gnathifera</taxon>
        <taxon>Rotifera</taxon>
        <taxon>Eurotatoria</taxon>
        <taxon>Bdelloidea</taxon>
        <taxon>Adinetida</taxon>
        <taxon>Adinetidae</taxon>
        <taxon>Adineta</taxon>
    </lineage>
</organism>
<dbReference type="EMBL" id="CAJNOR010003295">
    <property type="protein sequence ID" value="CAF1399193.1"/>
    <property type="molecule type" value="Genomic_DNA"/>
</dbReference>
<name>A0A815KXX2_ADIRI</name>
<keyword evidence="2" id="KW-1185">Reference proteome</keyword>
<gene>
    <name evidence="1" type="ORF">XAT740_LOCUS34040</name>
</gene>
<dbReference type="Proteomes" id="UP000663828">
    <property type="component" value="Unassembled WGS sequence"/>
</dbReference>
<proteinExistence type="predicted"/>
<reference evidence="1" key="1">
    <citation type="submission" date="2021-02" db="EMBL/GenBank/DDBJ databases">
        <authorList>
            <person name="Nowell W R."/>
        </authorList>
    </citation>
    <scope>NUCLEOTIDE SEQUENCE</scope>
</reference>
<comment type="caution">
    <text evidence="1">The sequence shown here is derived from an EMBL/GenBank/DDBJ whole genome shotgun (WGS) entry which is preliminary data.</text>
</comment>
<sequence>MIFINLFIGLSVLDVAHRRFHRNFGKCDHLCESSLKQPDFRGRPAPGLVTNPYFLHSLPTRNFTAKQPSSRQQSEHYANISNNINRTYSFIY</sequence>
<protein>
    <submittedName>
        <fullName evidence="1">Uncharacterized protein</fullName>
    </submittedName>
</protein>